<reference evidence="2 3" key="1">
    <citation type="journal article" date="2012" name="Environ. Microbiol.">
        <title>The genome of the ammonia-oxidizing Candidatus Nitrososphaera gargensis: insights into metabolic versatility and environmental adaptations.</title>
        <authorList>
            <person name="Spang A."/>
            <person name="Poehlein A."/>
            <person name="Offre P."/>
            <person name="Zumbragel S."/>
            <person name="Haider S."/>
            <person name="Rychlik N."/>
            <person name="Nowka B."/>
            <person name="Schmeisser C."/>
            <person name="Lebedeva E.V."/>
            <person name="Rattei T."/>
            <person name="Bohm C."/>
            <person name="Schmid M."/>
            <person name="Galushko A."/>
            <person name="Hatzenpichler R."/>
            <person name="Weinmaier T."/>
            <person name="Daniel R."/>
            <person name="Schleper C."/>
            <person name="Spieck E."/>
            <person name="Streit W."/>
            <person name="Wagner M."/>
        </authorList>
    </citation>
    <scope>NUCLEOTIDE SEQUENCE [LARGE SCALE GENOMIC DNA]</scope>
    <source>
        <strain evidence="3">Ga9.2</strain>
    </source>
</reference>
<evidence type="ECO:0000256" key="1">
    <source>
        <dbReference type="SAM" id="Phobius"/>
    </source>
</evidence>
<protein>
    <submittedName>
        <fullName evidence="2">Uncharacterized protein</fullName>
    </submittedName>
</protein>
<dbReference type="EMBL" id="CP002408">
    <property type="protein sequence ID" value="AFU58905.1"/>
    <property type="molecule type" value="Genomic_DNA"/>
</dbReference>
<sequence length="169" mass="18301">MAYIRLVAATKDKPAVAALAAAGIFLLMPVLQLVNTPLAFEIWFLDLYQKPPSSIAYLAFSVLFGMFISLYLYAKNKCFDCRPEKARAGFAGSVVGFMVGVCPACFSFIGVLLPLGPTLFLTSYSPVFTGISIAMVLFSIYKLGGLKRQVAQGTFWSNPGGRFDLPSDS</sequence>
<evidence type="ECO:0000313" key="2">
    <source>
        <dbReference type="EMBL" id="AFU58905.1"/>
    </source>
</evidence>
<gene>
    <name evidence="2" type="ordered locus">Ngar_c19730</name>
</gene>
<accession>K0IGH6</accession>
<dbReference type="GeneID" id="13795836"/>
<proteinExistence type="predicted"/>
<dbReference type="KEGG" id="nga:Ngar_c19730"/>
<dbReference type="RefSeq" id="WP_015019441.1">
    <property type="nucleotide sequence ID" value="NC_018719.1"/>
</dbReference>
<dbReference type="InParanoid" id="K0IGH6"/>
<dbReference type="BioCyc" id="CNIT1237085:G1324-1971-MONOMER"/>
<dbReference type="AlphaFoldDB" id="K0IGH6"/>
<feature type="transmembrane region" description="Helical" evidence="1">
    <location>
        <begin position="54"/>
        <end position="74"/>
    </location>
</feature>
<keyword evidence="1" id="KW-0812">Transmembrane</keyword>
<dbReference type="STRING" id="1237085.Ngar_c19730"/>
<feature type="transmembrane region" description="Helical" evidence="1">
    <location>
        <begin position="15"/>
        <end position="34"/>
    </location>
</feature>
<feature type="transmembrane region" description="Helical" evidence="1">
    <location>
        <begin position="119"/>
        <end position="141"/>
    </location>
</feature>
<name>K0IGH6_NITGG</name>
<keyword evidence="3" id="KW-1185">Reference proteome</keyword>
<keyword evidence="1" id="KW-0472">Membrane</keyword>
<dbReference type="HOGENOM" id="CLU_1575000_0_0_2"/>
<evidence type="ECO:0000313" key="3">
    <source>
        <dbReference type="Proteomes" id="UP000008037"/>
    </source>
</evidence>
<organism evidence="2 3">
    <name type="scientific">Nitrososphaera gargensis (strain Ga9.2)</name>
    <dbReference type="NCBI Taxonomy" id="1237085"/>
    <lineage>
        <taxon>Archaea</taxon>
        <taxon>Nitrososphaerota</taxon>
        <taxon>Nitrososphaeria</taxon>
        <taxon>Nitrososphaerales</taxon>
        <taxon>Nitrososphaeraceae</taxon>
        <taxon>Nitrososphaera</taxon>
    </lineage>
</organism>
<feature type="transmembrane region" description="Helical" evidence="1">
    <location>
        <begin position="86"/>
        <end position="113"/>
    </location>
</feature>
<keyword evidence="1" id="KW-1133">Transmembrane helix</keyword>
<dbReference type="Proteomes" id="UP000008037">
    <property type="component" value="Chromosome"/>
</dbReference>